<dbReference type="InterPro" id="IPR018490">
    <property type="entry name" value="cNMP-bd_dom_sf"/>
</dbReference>
<keyword evidence="3" id="KW-0808">Transferase</keyword>
<dbReference type="AlphaFoldDB" id="A0A034WRV2"/>
<dbReference type="PANTHER" id="PTHR23011">
    <property type="entry name" value="CYCLIC NUCLEOTIDE-BINDING DOMAIN CONTAINING PROTEIN"/>
    <property type="match status" value="1"/>
</dbReference>
<feature type="domain" description="Cyclic nucleotide-binding" evidence="2">
    <location>
        <begin position="96"/>
        <end position="207"/>
    </location>
</feature>
<dbReference type="GO" id="GO:0016301">
    <property type="term" value="F:kinase activity"/>
    <property type="evidence" value="ECO:0007669"/>
    <property type="project" value="UniProtKB-KW"/>
</dbReference>
<dbReference type="Gene3D" id="2.60.120.10">
    <property type="entry name" value="Jelly Rolls"/>
    <property type="match status" value="1"/>
</dbReference>
<dbReference type="Pfam" id="PF00027">
    <property type="entry name" value="cNMP_binding"/>
    <property type="match status" value="1"/>
</dbReference>
<reference evidence="3" key="1">
    <citation type="journal article" date="2014" name="BMC Genomics">
        <title>Characterizing the developmental transcriptome of the oriental fruit fly, Bactrocera dorsalis (Diptera: Tephritidae) through comparative genomic analysis with Drosophila melanogaster utilizing modENCODE datasets.</title>
        <authorList>
            <person name="Geib S.M."/>
            <person name="Calla B."/>
            <person name="Hall B."/>
            <person name="Hou S."/>
            <person name="Manoukis N.C."/>
        </authorList>
    </citation>
    <scope>NUCLEOTIDE SEQUENCE</scope>
    <source>
        <strain evidence="3">Punador</strain>
    </source>
</reference>
<dbReference type="InterPro" id="IPR000595">
    <property type="entry name" value="cNMP-bd_dom"/>
</dbReference>
<dbReference type="SMART" id="SM00100">
    <property type="entry name" value="cNMP"/>
    <property type="match status" value="1"/>
</dbReference>
<dbReference type="OrthoDB" id="166212at2759"/>
<feature type="region of interest" description="Disordered" evidence="1">
    <location>
        <begin position="428"/>
        <end position="467"/>
    </location>
</feature>
<evidence type="ECO:0000256" key="1">
    <source>
        <dbReference type="SAM" id="MobiDB-lite"/>
    </source>
</evidence>
<dbReference type="CDD" id="cd00038">
    <property type="entry name" value="CAP_ED"/>
    <property type="match status" value="1"/>
</dbReference>
<gene>
    <name evidence="3" type="primary">KAPR</name>
</gene>
<accession>A0A034WRV2</accession>
<dbReference type="PANTHER" id="PTHR23011:SF41">
    <property type="entry name" value="CYCLIC NUCLEOTIDE-BINDING DOMAIN-CONTAINING PROTEIN"/>
    <property type="match status" value="1"/>
</dbReference>
<feature type="compositionally biased region" description="Low complexity" evidence="1">
    <location>
        <begin position="436"/>
        <end position="455"/>
    </location>
</feature>
<dbReference type="SUPFAM" id="SSF51206">
    <property type="entry name" value="cAMP-binding domain-like"/>
    <property type="match status" value="2"/>
</dbReference>
<keyword evidence="3" id="KW-0418">Kinase</keyword>
<sequence length="590" mass="68008">MATKRGRGEGDVKKKMARLRFKNLVRSVTLNRIWLMDSGEQKLSLNVKKNINMLIRPQRKVGILTMAEKTLLRTHHYLRSINDRKKLVNLLASLTCFSRIPPKVRARLTPVIKLCFVGPGRKIIKEGDPPSTVYFILSGEVELYKRVFDRTKHTYVDKLESISGPGDCLGDIEMIEDCERLNTYISRNQVELLVLHEDDFNTILRPTMAKQWMERKAAVSSLEYFKYLNHDQIITACKLGLIRQFDPLETIYYEDKGHISYVHFVISGECMILQCLKMKVTTKAGGKSFELFDISQNEGDNLLFQDSTLNISKDGIFRNISSFFDVNYEIMSEEEDKNKKGSRLFQKMDIKSIEVSCGLKGTSEEEITSGKDSRFSKEYLNGSEDAEYLSEFSDFFYTQGQSVETLQEHLFSAESKTGMDKQRISNIHSKENISPGNNFGRSSGNSNYFNNVNSNVEPDEMSSTKKESNTKIENHFIDVGSITFGGIFSLGEKLEHRVIMARTTVQCLMLPRYWLMERDQNPGNIWQRRRFYLDSTIPSREQLFKDFLTTRTWQKFKNSIISSNLTRYLGNPTKVQDIPIICRIVEPSED</sequence>
<protein>
    <submittedName>
        <fullName evidence="3">cAMP-dependent protein kinase regulatory subunit</fullName>
    </submittedName>
</protein>
<dbReference type="PROSITE" id="PS50042">
    <property type="entry name" value="CNMP_BINDING_3"/>
    <property type="match status" value="1"/>
</dbReference>
<evidence type="ECO:0000259" key="2">
    <source>
        <dbReference type="PROSITE" id="PS50042"/>
    </source>
</evidence>
<dbReference type="InterPro" id="IPR014710">
    <property type="entry name" value="RmlC-like_jellyroll"/>
</dbReference>
<evidence type="ECO:0000313" key="3">
    <source>
        <dbReference type="EMBL" id="JAC58286.1"/>
    </source>
</evidence>
<proteinExistence type="predicted"/>
<name>A0A034WRV2_BACDO</name>
<organism evidence="3">
    <name type="scientific">Bactrocera dorsalis</name>
    <name type="common">Oriental fruit fly</name>
    <name type="synonym">Dacus dorsalis</name>
    <dbReference type="NCBI Taxonomy" id="27457"/>
    <lineage>
        <taxon>Eukaryota</taxon>
        <taxon>Metazoa</taxon>
        <taxon>Ecdysozoa</taxon>
        <taxon>Arthropoda</taxon>
        <taxon>Hexapoda</taxon>
        <taxon>Insecta</taxon>
        <taxon>Pterygota</taxon>
        <taxon>Neoptera</taxon>
        <taxon>Endopterygota</taxon>
        <taxon>Diptera</taxon>
        <taxon>Brachycera</taxon>
        <taxon>Muscomorpha</taxon>
        <taxon>Tephritoidea</taxon>
        <taxon>Tephritidae</taxon>
        <taxon>Bactrocera</taxon>
        <taxon>Bactrocera</taxon>
    </lineage>
</organism>
<dbReference type="EMBL" id="GAKP01000666">
    <property type="protein sequence ID" value="JAC58286.1"/>
    <property type="molecule type" value="Transcribed_RNA"/>
</dbReference>